<feature type="compositionally biased region" description="Basic and acidic residues" evidence="1">
    <location>
        <begin position="430"/>
        <end position="439"/>
    </location>
</feature>
<evidence type="ECO:0000313" key="4">
    <source>
        <dbReference type="Proteomes" id="UP000217199"/>
    </source>
</evidence>
<feature type="region of interest" description="Disordered" evidence="1">
    <location>
        <begin position="791"/>
        <end position="817"/>
    </location>
</feature>
<feature type="region of interest" description="Disordered" evidence="1">
    <location>
        <begin position="351"/>
        <end position="449"/>
    </location>
</feature>
<gene>
    <name evidence="3" type="ORF">PNOK_0027200</name>
</gene>
<feature type="region of interest" description="Disordered" evidence="1">
    <location>
        <begin position="870"/>
        <end position="1004"/>
    </location>
</feature>
<feature type="region of interest" description="Disordered" evidence="1">
    <location>
        <begin position="724"/>
        <end position="765"/>
    </location>
</feature>
<dbReference type="EMBL" id="NBII01000001">
    <property type="protein sequence ID" value="PAV23204.1"/>
    <property type="molecule type" value="Genomic_DNA"/>
</dbReference>
<evidence type="ECO:0000256" key="1">
    <source>
        <dbReference type="SAM" id="MobiDB-lite"/>
    </source>
</evidence>
<organism evidence="3 4">
    <name type="scientific">Pyrrhoderma noxium</name>
    <dbReference type="NCBI Taxonomy" id="2282107"/>
    <lineage>
        <taxon>Eukaryota</taxon>
        <taxon>Fungi</taxon>
        <taxon>Dikarya</taxon>
        <taxon>Basidiomycota</taxon>
        <taxon>Agaricomycotina</taxon>
        <taxon>Agaricomycetes</taxon>
        <taxon>Hymenochaetales</taxon>
        <taxon>Hymenochaetaceae</taxon>
        <taxon>Pyrrhoderma</taxon>
    </lineage>
</organism>
<dbReference type="AlphaFoldDB" id="A0A286UUG7"/>
<evidence type="ECO:0000313" key="3">
    <source>
        <dbReference type="EMBL" id="PAV23204.1"/>
    </source>
</evidence>
<feature type="region of interest" description="Disordered" evidence="1">
    <location>
        <begin position="500"/>
        <end position="527"/>
    </location>
</feature>
<feature type="compositionally biased region" description="Acidic residues" evidence="1">
    <location>
        <begin position="514"/>
        <end position="527"/>
    </location>
</feature>
<accession>A0A286UUG7</accession>
<comment type="caution">
    <text evidence="3">The sequence shown here is derived from an EMBL/GenBank/DDBJ whole genome shotgun (WGS) entry which is preliminary data.</text>
</comment>
<feature type="compositionally biased region" description="Basic residues" evidence="1">
    <location>
        <begin position="357"/>
        <end position="368"/>
    </location>
</feature>
<evidence type="ECO:0000259" key="2">
    <source>
        <dbReference type="Pfam" id="PF25318"/>
    </source>
</evidence>
<dbReference type="Pfam" id="PF25318">
    <property type="entry name" value="WHD_GDS1"/>
    <property type="match status" value="1"/>
</dbReference>
<feature type="compositionally biased region" description="Low complexity" evidence="1">
    <location>
        <begin position="730"/>
        <end position="741"/>
    </location>
</feature>
<keyword evidence="4" id="KW-1185">Reference proteome</keyword>
<dbReference type="InParanoid" id="A0A286UUG7"/>
<reference evidence="3 4" key="1">
    <citation type="journal article" date="2017" name="Mol. Ecol.">
        <title>Comparative and population genomic landscape of Phellinus noxius: A hypervariable fungus causing root rot in trees.</title>
        <authorList>
            <person name="Chung C.L."/>
            <person name="Lee T.J."/>
            <person name="Akiba M."/>
            <person name="Lee H.H."/>
            <person name="Kuo T.H."/>
            <person name="Liu D."/>
            <person name="Ke H.M."/>
            <person name="Yokoi T."/>
            <person name="Roa M.B."/>
            <person name="Lu M.J."/>
            <person name="Chang Y.Y."/>
            <person name="Ann P.J."/>
            <person name="Tsai J.N."/>
            <person name="Chen C.Y."/>
            <person name="Tzean S.S."/>
            <person name="Ota Y."/>
            <person name="Hattori T."/>
            <person name="Sahashi N."/>
            <person name="Liou R.F."/>
            <person name="Kikuchi T."/>
            <person name="Tsai I.J."/>
        </authorList>
    </citation>
    <scope>NUCLEOTIDE SEQUENCE [LARGE SCALE GENOMIC DNA]</scope>
    <source>
        <strain evidence="3 4">FFPRI411160</strain>
    </source>
</reference>
<feature type="compositionally biased region" description="Polar residues" evidence="1">
    <location>
        <begin position="883"/>
        <end position="892"/>
    </location>
</feature>
<sequence>MSQGGISQTWRVLISPVDITAVVFKNPSASPQSPSPTSGHPHFSSSLAAFNILFLLSLVEDDANLPFPTSGYHIRPLRPLPPQYSNKSLNNFNDRSAAATILTRAPARTSLRSSLPQPTRTALDPERMLLVAREHPVAGRSPLPCQTQVQNSDSDAIDQGQATKVDACMAQATHPTDPTPIEFPPSHVVLHPDDANNKVFLAMGRAFMSVSNRAMTVKDLADLSMKHGLVCQNLSAAAQAITFFIRTHLQRCEEQQDFPLLFRLVLQGSTKDDDLSPALYSRSGGNVTSKERMTIDENGNMVERATCFRRGTTVWYLSPATGAPNPFARAGIALRDYADVSAITGAECRKSDNNENKKRKRDRLRRRTLSGGGDDDDDDEGRKPQKIKLTLRLRPCLTSIREKSNSEGESSSTGTESDSEAAEPMEVEPTEEKTTKNTDEEPWTFPPYPITRISIPPYTPSEDVGPTAYYPTNWASSSTFEWTRPKLGLYCVDSPRSRRRSISQVPNIATPPPESDDEFGFGDTDDEELAPTQLMSHVDQVKQEPLSAFGWNQTSNDDLIRVKTEPGLEDIDLTFAEPLDSKRSSSQTLMQIKSEDYENGFNFDDLNTSIDELSNDLCLMNEIKQEDFFDFGNDFSWGQPLYFAEDVEPVCEPVARVKHAPTPSDGSIQLHWNNVELLGPESVDVEEFDTLDWESHVSNSAIPSQQEFSAGSSGLRLERSVSPTLTADESIGSSPSPSGSGQNWKASSPETEVDSTGPASPPCLMEAEDHLPAVRNYENLSMPAAGEEMELRRSPAWDVPPVKPASSRKKKAPVNTTRLHLSEATAPWERGMYTEADVEGHLLLPFSPVGADWAQFINSLDPPEIKHEVVATPLSPKKRRFSETQTQTQDQNEVMEMEDQDDLPPLTPIQDEIPEEEAIPDIPVEPTRPQTRSAQRRSTRNTQSKTEEKEKIRVQPPRGKNVQSERNDKPSAETSSSSRKLRRSSRVATPATNVWNLERLRKRT</sequence>
<dbReference type="OrthoDB" id="5597783at2759"/>
<dbReference type="STRING" id="2282107.A0A286UUG7"/>
<name>A0A286UUG7_9AGAM</name>
<dbReference type="InterPro" id="IPR057511">
    <property type="entry name" value="WH_GDS1"/>
</dbReference>
<feature type="domain" description="GDS1 winged helix" evidence="2">
    <location>
        <begin position="191"/>
        <end position="263"/>
    </location>
</feature>
<feature type="compositionally biased region" description="Acidic residues" evidence="1">
    <location>
        <begin position="417"/>
        <end position="429"/>
    </location>
</feature>
<dbReference type="Proteomes" id="UP000217199">
    <property type="component" value="Unassembled WGS sequence"/>
</dbReference>
<protein>
    <recommendedName>
        <fullName evidence="2">GDS1 winged helix domain-containing protein</fullName>
    </recommendedName>
</protein>
<proteinExistence type="predicted"/>
<feature type="compositionally biased region" description="Acidic residues" evidence="1">
    <location>
        <begin position="893"/>
        <end position="902"/>
    </location>
</feature>
<feature type="compositionally biased region" description="Low complexity" evidence="1">
    <location>
        <begin position="407"/>
        <end position="416"/>
    </location>
</feature>